<gene>
    <name evidence="1" type="ORF">DPMN_171307</name>
</gene>
<keyword evidence="2" id="KW-1185">Reference proteome</keyword>
<organism evidence="1 2">
    <name type="scientific">Dreissena polymorpha</name>
    <name type="common">Zebra mussel</name>
    <name type="synonym">Mytilus polymorpha</name>
    <dbReference type="NCBI Taxonomy" id="45954"/>
    <lineage>
        <taxon>Eukaryota</taxon>
        <taxon>Metazoa</taxon>
        <taxon>Spiralia</taxon>
        <taxon>Lophotrochozoa</taxon>
        <taxon>Mollusca</taxon>
        <taxon>Bivalvia</taxon>
        <taxon>Autobranchia</taxon>
        <taxon>Heteroconchia</taxon>
        <taxon>Euheterodonta</taxon>
        <taxon>Imparidentia</taxon>
        <taxon>Neoheterodontei</taxon>
        <taxon>Myida</taxon>
        <taxon>Dreissenoidea</taxon>
        <taxon>Dreissenidae</taxon>
        <taxon>Dreissena</taxon>
    </lineage>
</organism>
<comment type="caution">
    <text evidence="1">The sequence shown here is derived from an EMBL/GenBank/DDBJ whole genome shotgun (WGS) entry which is preliminary data.</text>
</comment>
<sequence length="90" mass="10610">MRWCPVHCGQSTTNAAPWVARSPIHRAYRLGARQLGCLGYYRWIRQEDNLVAYKRLCYHLQKDNYVTEQTKIVTNGCLLTCIVLRKFYTQ</sequence>
<protein>
    <submittedName>
        <fullName evidence="1">Uncharacterized protein</fullName>
    </submittedName>
</protein>
<dbReference type="AlphaFoldDB" id="A0A9D4IFG1"/>
<reference evidence="1" key="2">
    <citation type="submission" date="2020-11" db="EMBL/GenBank/DDBJ databases">
        <authorList>
            <person name="McCartney M.A."/>
            <person name="Auch B."/>
            <person name="Kono T."/>
            <person name="Mallez S."/>
            <person name="Becker A."/>
            <person name="Gohl D.M."/>
            <person name="Silverstein K.A.T."/>
            <person name="Koren S."/>
            <person name="Bechman K.B."/>
            <person name="Herman A."/>
            <person name="Abrahante J.E."/>
            <person name="Garbe J."/>
        </authorList>
    </citation>
    <scope>NUCLEOTIDE SEQUENCE</scope>
    <source>
        <strain evidence="1">Duluth1</strain>
        <tissue evidence="1">Whole animal</tissue>
    </source>
</reference>
<dbReference type="EMBL" id="JAIWYP010000009">
    <property type="protein sequence ID" value="KAH3770028.1"/>
    <property type="molecule type" value="Genomic_DNA"/>
</dbReference>
<name>A0A9D4IFG1_DREPO</name>
<reference evidence="1" key="1">
    <citation type="journal article" date="2019" name="bioRxiv">
        <title>The Genome of the Zebra Mussel, Dreissena polymorpha: A Resource for Invasive Species Research.</title>
        <authorList>
            <person name="McCartney M.A."/>
            <person name="Auch B."/>
            <person name="Kono T."/>
            <person name="Mallez S."/>
            <person name="Zhang Y."/>
            <person name="Obille A."/>
            <person name="Becker A."/>
            <person name="Abrahante J.E."/>
            <person name="Garbe J."/>
            <person name="Badalamenti J.P."/>
            <person name="Herman A."/>
            <person name="Mangelson H."/>
            <person name="Liachko I."/>
            <person name="Sullivan S."/>
            <person name="Sone E.D."/>
            <person name="Koren S."/>
            <person name="Silverstein K.A.T."/>
            <person name="Beckman K.B."/>
            <person name="Gohl D.M."/>
        </authorList>
    </citation>
    <scope>NUCLEOTIDE SEQUENCE</scope>
    <source>
        <strain evidence="1">Duluth1</strain>
        <tissue evidence="1">Whole animal</tissue>
    </source>
</reference>
<proteinExistence type="predicted"/>
<accession>A0A9D4IFG1</accession>
<evidence type="ECO:0000313" key="1">
    <source>
        <dbReference type="EMBL" id="KAH3770028.1"/>
    </source>
</evidence>
<evidence type="ECO:0000313" key="2">
    <source>
        <dbReference type="Proteomes" id="UP000828390"/>
    </source>
</evidence>
<dbReference type="Proteomes" id="UP000828390">
    <property type="component" value="Unassembled WGS sequence"/>
</dbReference>